<dbReference type="Gene3D" id="3.40.50.620">
    <property type="entry name" value="HUPs"/>
    <property type="match status" value="1"/>
</dbReference>
<evidence type="ECO:0000256" key="1">
    <source>
        <dbReference type="ARBA" id="ARBA00008791"/>
    </source>
</evidence>
<accession>A0ABD5NWF5</accession>
<feature type="domain" description="UspA" evidence="2">
    <location>
        <begin position="1"/>
        <end position="137"/>
    </location>
</feature>
<comment type="caution">
    <text evidence="3">The sequence shown here is derived from an EMBL/GenBank/DDBJ whole genome shotgun (WGS) entry which is preliminary data.</text>
</comment>
<dbReference type="PANTHER" id="PTHR46268:SF6">
    <property type="entry name" value="UNIVERSAL STRESS PROTEIN UP12"/>
    <property type="match status" value="1"/>
</dbReference>
<dbReference type="SUPFAM" id="SSF52402">
    <property type="entry name" value="Adenine nucleotide alpha hydrolases-like"/>
    <property type="match status" value="1"/>
</dbReference>
<dbReference type="GeneID" id="71854808"/>
<dbReference type="AlphaFoldDB" id="A0ABD5NWF5"/>
<dbReference type="CDD" id="cd00293">
    <property type="entry name" value="USP-like"/>
    <property type="match status" value="1"/>
</dbReference>
<dbReference type="PANTHER" id="PTHR46268">
    <property type="entry name" value="STRESS RESPONSE PROTEIN NHAX"/>
    <property type="match status" value="1"/>
</dbReference>
<proteinExistence type="inferred from homology"/>
<sequence length="208" mass="22420">MYNHLLVPTDGSAGTRPAVVHGTAIARRFDATLHALSVLSEGPYGSLESDESRTESKRAAEQAVERVAVEAEREGVDVVTELRRGVPHEEILSYAADNDVDMIVMGTHGRTGLDRVLVGSVTEQVVRNADVPVVTVRTSDEVEIATDEEAVDLAREALAERGHEDASVSEEPYRTSGSWIVPAETDDGTVHIHVDAATGDVRLARIDE</sequence>
<protein>
    <submittedName>
        <fullName evidence="3">Universal stress protein</fullName>
    </submittedName>
</protein>
<dbReference type="RefSeq" id="WP_246967127.1">
    <property type="nucleotide sequence ID" value="NZ_CP095397.1"/>
</dbReference>
<dbReference type="InterPro" id="IPR006016">
    <property type="entry name" value="UspA"/>
</dbReference>
<dbReference type="PRINTS" id="PR01438">
    <property type="entry name" value="UNVRSLSTRESS"/>
</dbReference>
<dbReference type="EMBL" id="JBHSDJ010000013">
    <property type="protein sequence ID" value="MFC4246413.1"/>
    <property type="molecule type" value="Genomic_DNA"/>
</dbReference>
<reference evidence="3 4" key="1">
    <citation type="journal article" date="2014" name="Int. J. Syst. Evol. Microbiol.">
        <title>Complete genome sequence of Corynebacterium casei LMG S-19264T (=DSM 44701T), isolated from a smear-ripened cheese.</title>
        <authorList>
            <consortium name="US DOE Joint Genome Institute (JGI-PGF)"/>
            <person name="Walter F."/>
            <person name="Albersmeier A."/>
            <person name="Kalinowski J."/>
            <person name="Ruckert C."/>
        </authorList>
    </citation>
    <scope>NUCLEOTIDE SEQUENCE [LARGE SCALE GENOMIC DNA]</scope>
    <source>
        <strain evidence="3 4">IBRC-M 10912</strain>
    </source>
</reference>
<evidence type="ECO:0000313" key="4">
    <source>
        <dbReference type="Proteomes" id="UP001595821"/>
    </source>
</evidence>
<dbReference type="Proteomes" id="UP001595821">
    <property type="component" value="Unassembled WGS sequence"/>
</dbReference>
<dbReference type="InterPro" id="IPR014729">
    <property type="entry name" value="Rossmann-like_a/b/a_fold"/>
</dbReference>
<dbReference type="InterPro" id="IPR006015">
    <property type="entry name" value="Universal_stress_UspA"/>
</dbReference>
<evidence type="ECO:0000259" key="2">
    <source>
        <dbReference type="Pfam" id="PF00582"/>
    </source>
</evidence>
<evidence type="ECO:0000313" key="3">
    <source>
        <dbReference type="EMBL" id="MFC4246413.1"/>
    </source>
</evidence>
<comment type="similarity">
    <text evidence="1">Belongs to the universal stress protein A family.</text>
</comment>
<name>A0ABD5NWF5_9EURY</name>
<organism evidence="3 4">
    <name type="scientific">Natribaculum luteum</name>
    <dbReference type="NCBI Taxonomy" id="1586232"/>
    <lineage>
        <taxon>Archaea</taxon>
        <taxon>Methanobacteriati</taxon>
        <taxon>Methanobacteriota</taxon>
        <taxon>Stenosarchaea group</taxon>
        <taxon>Halobacteria</taxon>
        <taxon>Halobacteriales</taxon>
        <taxon>Natrialbaceae</taxon>
        <taxon>Natribaculum</taxon>
    </lineage>
</organism>
<gene>
    <name evidence="3" type="ORF">ACFOZ7_05310</name>
</gene>
<dbReference type="Pfam" id="PF00582">
    <property type="entry name" value="Usp"/>
    <property type="match status" value="1"/>
</dbReference>